<name>A0A1I0MR23_9RHOB</name>
<dbReference type="EMBL" id="FOJB01000001">
    <property type="protein sequence ID" value="SEV91036.1"/>
    <property type="molecule type" value="Genomic_DNA"/>
</dbReference>
<dbReference type="CDD" id="cd00279">
    <property type="entry name" value="YlxR"/>
    <property type="match status" value="1"/>
</dbReference>
<dbReference type="OrthoDB" id="9799836at2"/>
<keyword evidence="4" id="KW-1185">Reference proteome</keyword>
<evidence type="ECO:0000313" key="4">
    <source>
        <dbReference type="Proteomes" id="UP000199650"/>
    </source>
</evidence>
<protein>
    <recommendedName>
        <fullName evidence="2">YlxR domain-containing protein</fullName>
    </recommendedName>
</protein>
<accession>A0A1I0MR23</accession>
<sequence>MTRGGQNKGPEEPERRCIATGETQPKAGLIRFVVGPDGSIVPDLLGKLPGRGIWVSADRAALTKAATKGLFSRAAKQQVTVPGDLLPMLEKALAARVVHLISLARKAGGAVAGFEKVKDWLVKEQAAVLIQASDGSERGKSKLRPPPGRDRFFTCLTADELGMAFGRENVIHGALASGGLASRVVEEAKKLQAMRVQDSDGGNGHRKGTKTR</sequence>
<feature type="region of interest" description="Disordered" evidence="1">
    <location>
        <begin position="1"/>
        <end position="20"/>
    </location>
</feature>
<feature type="region of interest" description="Disordered" evidence="1">
    <location>
        <begin position="193"/>
        <end position="212"/>
    </location>
</feature>
<dbReference type="NCBIfam" id="NF006622">
    <property type="entry name" value="PRK09190.1"/>
    <property type="match status" value="1"/>
</dbReference>
<organism evidence="3 4">
    <name type="scientific">Aliiroseovarius sediminilitoris</name>
    <dbReference type="NCBI Taxonomy" id="1173584"/>
    <lineage>
        <taxon>Bacteria</taxon>
        <taxon>Pseudomonadati</taxon>
        <taxon>Pseudomonadota</taxon>
        <taxon>Alphaproteobacteria</taxon>
        <taxon>Rhodobacterales</taxon>
        <taxon>Paracoccaceae</taxon>
        <taxon>Aliiroseovarius</taxon>
    </lineage>
</organism>
<dbReference type="InterPro" id="IPR007393">
    <property type="entry name" value="YlxR_dom"/>
</dbReference>
<gene>
    <name evidence="3" type="ORF">SAMN05444851_0260</name>
</gene>
<dbReference type="PANTHER" id="PTHR34215">
    <property type="entry name" value="BLL0784 PROTEIN"/>
    <property type="match status" value="1"/>
</dbReference>
<dbReference type="Gene3D" id="3.30.1230.10">
    <property type="entry name" value="YlxR-like"/>
    <property type="match status" value="1"/>
</dbReference>
<dbReference type="InterPro" id="IPR029064">
    <property type="entry name" value="Ribosomal_eL30-like_sf"/>
</dbReference>
<dbReference type="Gene3D" id="3.30.1330.30">
    <property type="match status" value="1"/>
</dbReference>
<dbReference type="AlphaFoldDB" id="A0A1I0MR23"/>
<dbReference type="RefSeq" id="WP_091427594.1">
    <property type="nucleotide sequence ID" value="NZ_FOJB01000001.1"/>
</dbReference>
<dbReference type="InterPro" id="IPR037465">
    <property type="entry name" value="YlxR"/>
</dbReference>
<reference evidence="3 4" key="1">
    <citation type="submission" date="2016-10" db="EMBL/GenBank/DDBJ databases">
        <authorList>
            <person name="de Groot N.N."/>
        </authorList>
    </citation>
    <scope>NUCLEOTIDE SEQUENCE [LARGE SCALE GENOMIC DNA]</scope>
    <source>
        <strain evidence="3 4">DSM 29439</strain>
    </source>
</reference>
<dbReference type="PANTHER" id="PTHR34215:SF1">
    <property type="entry name" value="YLXR DOMAIN-CONTAINING PROTEIN"/>
    <property type="match status" value="1"/>
</dbReference>
<dbReference type="Proteomes" id="UP000199650">
    <property type="component" value="Unassembled WGS sequence"/>
</dbReference>
<dbReference type="SUPFAM" id="SSF55315">
    <property type="entry name" value="L30e-like"/>
    <property type="match status" value="1"/>
</dbReference>
<feature type="domain" description="YlxR" evidence="2">
    <location>
        <begin position="15"/>
        <end position="83"/>
    </location>
</feature>
<dbReference type="STRING" id="1173584.SAMN05444851_0260"/>
<evidence type="ECO:0000259" key="2">
    <source>
        <dbReference type="Pfam" id="PF04296"/>
    </source>
</evidence>
<evidence type="ECO:0000313" key="3">
    <source>
        <dbReference type="EMBL" id="SEV91036.1"/>
    </source>
</evidence>
<evidence type="ECO:0000256" key="1">
    <source>
        <dbReference type="SAM" id="MobiDB-lite"/>
    </source>
</evidence>
<dbReference type="SUPFAM" id="SSF64376">
    <property type="entry name" value="YlxR-like"/>
    <property type="match status" value="1"/>
</dbReference>
<proteinExistence type="predicted"/>
<dbReference type="Pfam" id="PF04296">
    <property type="entry name" value="YlxR"/>
    <property type="match status" value="1"/>
</dbReference>
<dbReference type="InterPro" id="IPR035931">
    <property type="entry name" value="YlxR-like_sf"/>
</dbReference>